<name>A0A9X1QH09_9SPHN</name>
<evidence type="ECO:0000313" key="2">
    <source>
        <dbReference type="Proteomes" id="UP001139410"/>
    </source>
</evidence>
<dbReference type="Gene3D" id="3.40.50.12580">
    <property type="match status" value="1"/>
</dbReference>
<comment type="caution">
    <text evidence="1">The sequence shown here is derived from an EMBL/GenBank/DDBJ whole genome shotgun (WGS) entry which is preliminary data.</text>
</comment>
<organism evidence="1 2">
    <name type="scientific">Sphingomonas cremea</name>
    <dbReference type="NCBI Taxonomy" id="2904799"/>
    <lineage>
        <taxon>Bacteria</taxon>
        <taxon>Pseudomonadati</taxon>
        <taxon>Pseudomonadota</taxon>
        <taxon>Alphaproteobacteria</taxon>
        <taxon>Sphingomonadales</taxon>
        <taxon>Sphingomonadaceae</taxon>
        <taxon>Sphingomonas</taxon>
    </lineage>
</organism>
<reference evidence="1" key="1">
    <citation type="submission" date="2022-01" db="EMBL/GenBank/DDBJ databases">
        <authorList>
            <person name="Jo J.-H."/>
            <person name="Im W.-T."/>
        </authorList>
    </citation>
    <scope>NUCLEOTIDE SEQUENCE</scope>
    <source>
        <strain evidence="1">G124</strain>
    </source>
</reference>
<dbReference type="RefSeq" id="WP_235066019.1">
    <property type="nucleotide sequence ID" value="NZ_JAKFGM010000001.1"/>
</dbReference>
<gene>
    <name evidence="1" type="ORF">LVY65_00275</name>
</gene>
<dbReference type="EMBL" id="JAKFGM010000001">
    <property type="protein sequence ID" value="MCF2513508.1"/>
    <property type="molecule type" value="Genomic_DNA"/>
</dbReference>
<keyword evidence="2" id="KW-1185">Reference proteome</keyword>
<dbReference type="GO" id="GO:0016740">
    <property type="term" value="F:transferase activity"/>
    <property type="evidence" value="ECO:0007669"/>
    <property type="project" value="UniProtKB-KW"/>
</dbReference>
<protein>
    <submittedName>
        <fullName evidence="1">Glycosyl transferase</fullName>
    </submittedName>
</protein>
<keyword evidence="1" id="KW-0808">Transferase</keyword>
<sequence length="371" mass="41744">MSTDPGQSVAPTRIAFLAIAQAHQFLHWLPAALRLAREPSVEVTVLASSQAGLDFIRSYDPEGRLKLKRLRAPSRSPDGLFKPPGRRLTLLLNQHIIRRYPTIVTTETTSGHLKLIPGFRSRLIHLKHGAGDREGGYNPKHRFADLTLVNGPKDKERLIARGLATAENCEVVGYAKFELARAPERIFPNDNPVAFYNPHFDAKLSSWFRHGKALVRQMEAIPDWNFIVAPHVKLKGGPIVRSSSPNVLIDRGSIRSIDMTYTESANVYVGDISSQVYEFLRRPRPCIFLNLDHIDWRSSENYLHWRLGTVIEHVEELGPALAAAEERQPGYEQLQRDLTAKSLDPSPVPASERQARAILDFIARTQGEARH</sequence>
<evidence type="ECO:0000313" key="1">
    <source>
        <dbReference type="EMBL" id="MCF2513508.1"/>
    </source>
</evidence>
<accession>A0A9X1QH09</accession>
<dbReference type="InterPro" id="IPR043148">
    <property type="entry name" value="TagF_C"/>
</dbReference>
<dbReference type="Proteomes" id="UP001139410">
    <property type="component" value="Unassembled WGS sequence"/>
</dbReference>
<dbReference type="AlphaFoldDB" id="A0A9X1QH09"/>
<proteinExistence type="predicted"/>